<name>A0A3B4CT28_PYGNA</name>
<protein>
    <recommendedName>
        <fullName evidence="3">Thiaminase-2/PQQC domain-containing protein</fullName>
    </recommendedName>
</protein>
<evidence type="ECO:0000313" key="2">
    <source>
        <dbReference type="Proteomes" id="UP001501920"/>
    </source>
</evidence>
<evidence type="ECO:0008006" key="3">
    <source>
        <dbReference type="Google" id="ProtNLM"/>
    </source>
</evidence>
<sequence length="267" mass="30990">MQSKLQSPYCYTTIKVLYKEEGNSNKLTYSVAEAETVNTKQKMKSAAFSCSLFLLFLGSYSLASEQQMDVYEYLWNNNTDIANKTLHVDFLRQMQSGSLQAERYVNFTLQDINYLLEVTKMLKKMSKKVTKPDDLKAFMTDRYNKYKSFAASFLSQYLLTGEPPIKPTPAMKKYLSDYRAAMEANDGIYFAVALLPCSRLWIWLTNNLDIPNTNAYYMWKTENMNGHPEKHYKALLNNHLNTAKKVQKANAIFRMQMQNEHDFFATS</sequence>
<organism evidence="1 2">
    <name type="scientific">Pygocentrus nattereri</name>
    <name type="common">Red-bellied piranha</name>
    <dbReference type="NCBI Taxonomy" id="42514"/>
    <lineage>
        <taxon>Eukaryota</taxon>
        <taxon>Metazoa</taxon>
        <taxon>Chordata</taxon>
        <taxon>Craniata</taxon>
        <taxon>Vertebrata</taxon>
        <taxon>Euteleostomi</taxon>
        <taxon>Actinopterygii</taxon>
        <taxon>Neopterygii</taxon>
        <taxon>Teleostei</taxon>
        <taxon>Ostariophysi</taxon>
        <taxon>Characiformes</taxon>
        <taxon>Characoidei</taxon>
        <taxon>Pygocentrus</taxon>
    </lineage>
</organism>
<dbReference type="GeneTree" id="ENSGT01030000234852"/>
<dbReference type="Proteomes" id="UP001501920">
    <property type="component" value="Chromosome 1"/>
</dbReference>
<proteinExistence type="predicted"/>
<dbReference type="PANTHER" id="PTHR43198">
    <property type="entry name" value="BIFUNCTIONAL TH2 PROTEIN"/>
    <property type="match status" value="1"/>
</dbReference>
<dbReference type="InterPro" id="IPR016084">
    <property type="entry name" value="Haem_Oase-like_multi-hlx"/>
</dbReference>
<dbReference type="AlphaFoldDB" id="A0A3B4CT28"/>
<dbReference type="GO" id="GO:0005829">
    <property type="term" value="C:cytosol"/>
    <property type="evidence" value="ECO:0007669"/>
    <property type="project" value="TreeGrafter"/>
</dbReference>
<accession>A0A3B4CT28</accession>
<dbReference type="Ensembl" id="ENSPNAT00000022467.2">
    <property type="protein sequence ID" value="ENSPNAP00000014545.2"/>
    <property type="gene ID" value="ENSPNAG00000020472.2"/>
</dbReference>
<keyword evidence="2" id="KW-1185">Reference proteome</keyword>
<reference evidence="1 2" key="1">
    <citation type="submission" date="2020-10" db="EMBL/GenBank/DDBJ databases">
        <title>Pygocentrus nattereri (red-bellied piranha) genome, fPygNat1, primary haplotype.</title>
        <authorList>
            <person name="Myers G."/>
            <person name="Meyer A."/>
            <person name="Karagic N."/>
            <person name="Pippel M."/>
            <person name="Winkler S."/>
            <person name="Tracey A."/>
            <person name="Wood J."/>
            <person name="Formenti G."/>
            <person name="Howe K."/>
            <person name="Fedrigo O."/>
            <person name="Jarvis E.D."/>
        </authorList>
    </citation>
    <scope>NUCLEOTIDE SEQUENCE [LARGE SCALE GENOMIC DNA]</scope>
</reference>
<dbReference type="OMA" id="NENCCNA"/>
<dbReference type="Gene3D" id="1.20.910.10">
    <property type="entry name" value="Heme oxygenase-like"/>
    <property type="match status" value="1"/>
</dbReference>
<dbReference type="InterPro" id="IPR050967">
    <property type="entry name" value="Thiamine_Salvage_TenA"/>
</dbReference>
<dbReference type="CDD" id="cd19359">
    <property type="entry name" value="TenA_C_Bt3146-like"/>
    <property type="match status" value="1"/>
</dbReference>
<evidence type="ECO:0000313" key="1">
    <source>
        <dbReference type="Ensembl" id="ENSPNAP00000014545.2"/>
    </source>
</evidence>
<dbReference type="PANTHER" id="PTHR43198:SF2">
    <property type="entry name" value="SI:CH1073-67J19.1-RELATED"/>
    <property type="match status" value="1"/>
</dbReference>
<reference evidence="1" key="2">
    <citation type="submission" date="2025-08" db="UniProtKB">
        <authorList>
            <consortium name="Ensembl"/>
        </authorList>
    </citation>
    <scope>IDENTIFICATION</scope>
</reference>
<reference evidence="1" key="3">
    <citation type="submission" date="2025-09" db="UniProtKB">
        <authorList>
            <consortium name="Ensembl"/>
        </authorList>
    </citation>
    <scope>IDENTIFICATION</scope>
</reference>
<dbReference type="SUPFAM" id="SSF48613">
    <property type="entry name" value="Heme oxygenase-like"/>
    <property type="match status" value="1"/>
</dbReference>
<dbReference type="STRING" id="42514.ENSPNAP00000014545"/>